<comment type="caution">
    <text evidence="6">The sequence shown here is derived from an EMBL/GenBank/DDBJ whole genome shotgun (WGS) entry which is preliminary data.</text>
</comment>
<dbReference type="InterPro" id="IPR036390">
    <property type="entry name" value="WH_DNA-bd_sf"/>
</dbReference>
<feature type="domain" description="Cyclic nucleotide-binding" evidence="4">
    <location>
        <begin position="2"/>
        <end position="103"/>
    </location>
</feature>
<dbReference type="Pfam" id="PF13545">
    <property type="entry name" value="HTH_Crp_2"/>
    <property type="match status" value="1"/>
</dbReference>
<name>A0A7J5U6I8_9BACT</name>
<dbReference type="EMBL" id="WELI01000001">
    <property type="protein sequence ID" value="KAB7733303.1"/>
    <property type="molecule type" value="Genomic_DNA"/>
</dbReference>
<dbReference type="SUPFAM" id="SSF46785">
    <property type="entry name" value="Winged helix' DNA-binding domain"/>
    <property type="match status" value="1"/>
</dbReference>
<dbReference type="InterPro" id="IPR000595">
    <property type="entry name" value="cNMP-bd_dom"/>
</dbReference>
<keyword evidence="2" id="KW-0238">DNA-binding</keyword>
<evidence type="ECO:0000313" key="6">
    <source>
        <dbReference type="EMBL" id="KAB7733303.1"/>
    </source>
</evidence>
<gene>
    <name evidence="6" type="ORF">F5984_02515</name>
</gene>
<sequence length="193" mass="22153">MNLASISDYFLDQVPDACTRCRVERGEYVYKAGDNRPFIYLIERGVVKTGSLGPQGERVVYDVLQPGETFGDLDYLDEVEFFEFAQAATSAVVLAVDRSMFRHRTVHDPVVAEWFGQAVVRRWYKAEVRLLQRARETVENRLLHLSRQYGAPVRDADHGLHLPFELLSHQEMADLVGATRQTVSKKLKQVIRR</sequence>
<organism evidence="6 7">
    <name type="scientific">Rudanella paleaurantiibacter</name>
    <dbReference type="NCBI Taxonomy" id="2614655"/>
    <lineage>
        <taxon>Bacteria</taxon>
        <taxon>Pseudomonadati</taxon>
        <taxon>Bacteroidota</taxon>
        <taxon>Cytophagia</taxon>
        <taxon>Cytophagales</taxon>
        <taxon>Cytophagaceae</taxon>
        <taxon>Rudanella</taxon>
    </lineage>
</organism>
<protein>
    <submittedName>
        <fullName evidence="6">Cyclic nucleotide-binding domain-containing protein</fullName>
    </submittedName>
</protein>
<dbReference type="PROSITE" id="PS50042">
    <property type="entry name" value="CNMP_BINDING_3"/>
    <property type="match status" value="1"/>
</dbReference>
<dbReference type="GO" id="GO:0006355">
    <property type="term" value="P:regulation of DNA-templated transcription"/>
    <property type="evidence" value="ECO:0007669"/>
    <property type="project" value="InterPro"/>
</dbReference>
<evidence type="ECO:0000256" key="3">
    <source>
        <dbReference type="ARBA" id="ARBA00023163"/>
    </source>
</evidence>
<dbReference type="SUPFAM" id="SSF51206">
    <property type="entry name" value="cAMP-binding domain-like"/>
    <property type="match status" value="1"/>
</dbReference>
<keyword evidence="7" id="KW-1185">Reference proteome</keyword>
<accession>A0A7J5U6I8</accession>
<dbReference type="InterPro" id="IPR018490">
    <property type="entry name" value="cNMP-bd_dom_sf"/>
</dbReference>
<dbReference type="Pfam" id="PF00027">
    <property type="entry name" value="cNMP_binding"/>
    <property type="match status" value="1"/>
</dbReference>
<dbReference type="Proteomes" id="UP000488299">
    <property type="component" value="Unassembled WGS sequence"/>
</dbReference>
<proteinExistence type="predicted"/>
<dbReference type="Gene3D" id="1.10.10.10">
    <property type="entry name" value="Winged helix-like DNA-binding domain superfamily/Winged helix DNA-binding domain"/>
    <property type="match status" value="1"/>
</dbReference>
<dbReference type="PROSITE" id="PS51063">
    <property type="entry name" value="HTH_CRP_2"/>
    <property type="match status" value="1"/>
</dbReference>
<dbReference type="GO" id="GO:0003677">
    <property type="term" value="F:DNA binding"/>
    <property type="evidence" value="ECO:0007669"/>
    <property type="project" value="UniProtKB-KW"/>
</dbReference>
<dbReference type="InterPro" id="IPR036388">
    <property type="entry name" value="WH-like_DNA-bd_sf"/>
</dbReference>
<evidence type="ECO:0000259" key="4">
    <source>
        <dbReference type="PROSITE" id="PS50042"/>
    </source>
</evidence>
<dbReference type="InterPro" id="IPR014710">
    <property type="entry name" value="RmlC-like_jellyroll"/>
</dbReference>
<feature type="domain" description="HTH crp-type" evidence="5">
    <location>
        <begin position="132"/>
        <end position="193"/>
    </location>
</feature>
<keyword evidence="1" id="KW-0805">Transcription regulation</keyword>
<dbReference type="CDD" id="cd00038">
    <property type="entry name" value="CAP_ED"/>
    <property type="match status" value="1"/>
</dbReference>
<dbReference type="AlphaFoldDB" id="A0A7J5U6I8"/>
<dbReference type="InterPro" id="IPR012318">
    <property type="entry name" value="HTH_CRP"/>
</dbReference>
<dbReference type="Gene3D" id="2.60.120.10">
    <property type="entry name" value="Jelly Rolls"/>
    <property type="match status" value="1"/>
</dbReference>
<keyword evidence="3" id="KW-0804">Transcription</keyword>
<evidence type="ECO:0000256" key="1">
    <source>
        <dbReference type="ARBA" id="ARBA00023015"/>
    </source>
</evidence>
<dbReference type="RefSeq" id="WP_152122500.1">
    <property type="nucleotide sequence ID" value="NZ_WELI01000001.1"/>
</dbReference>
<reference evidence="6 7" key="1">
    <citation type="submission" date="2019-10" db="EMBL/GenBank/DDBJ databases">
        <title>Rudanella paleaurantiibacter sp. nov., isolated from sludge.</title>
        <authorList>
            <person name="Xu S.Q."/>
        </authorList>
    </citation>
    <scope>NUCLEOTIDE SEQUENCE [LARGE SCALE GENOMIC DNA]</scope>
    <source>
        <strain evidence="6 7">HX-22-17</strain>
    </source>
</reference>
<evidence type="ECO:0000313" key="7">
    <source>
        <dbReference type="Proteomes" id="UP000488299"/>
    </source>
</evidence>
<evidence type="ECO:0000259" key="5">
    <source>
        <dbReference type="PROSITE" id="PS51063"/>
    </source>
</evidence>
<evidence type="ECO:0000256" key="2">
    <source>
        <dbReference type="ARBA" id="ARBA00023125"/>
    </source>
</evidence>